<keyword evidence="2" id="KW-1133">Transmembrane helix</keyword>
<keyword evidence="4" id="KW-1185">Reference proteome</keyword>
<comment type="caution">
    <text evidence="3">The sequence shown here is derived from an EMBL/GenBank/DDBJ whole genome shotgun (WGS) entry which is preliminary data.</text>
</comment>
<dbReference type="RefSeq" id="WP_194047192.1">
    <property type="nucleotide sequence ID" value="NZ_JADEXF010000838.1"/>
</dbReference>
<keyword evidence="2" id="KW-0472">Membrane</keyword>
<keyword evidence="2" id="KW-0812">Transmembrane</keyword>
<dbReference type="Proteomes" id="UP000647836">
    <property type="component" value="Unassembled WGS sequence"/>
</dbReference>
<feature type="transmembrane region" description="Helical" evidence="2">
    <location>
        <begin position="65"/>
        <end position="88"/>
    </location>
</feature>
<evidence type="ECO:0000256" key="1">
    <source>
        <dbReference type="SAM" id="MobiDB-lite"/>
    </source>
</evidence>
<name>A0ABR9U458_9NOSO</name>
<gene>
    <name evidence="3" type="ORF">IQ229_21465</name>
</gene>
<evidence type="ECO:0000256" key="2">
    <source>
        <dbReference type="SAM" id="Phobius"/>
    </source>
</evidence>
<feature type="compositionally biased region" description="Basic and acidic residues" evidence="1">
    <location>
        <begin position="29"/>
        <end position="40"/>
    </location>
</feature>
<reference evidence="3 4" key="1">
    <citation type="submission" date="2020-10" db="EMBL/GenBank/DDBJ databases">
        <authorList>
            <person name="Castelo-Branco R."/>
            <person name="Eusebio N."/>
            <person name="Adriana R."/>
            <person name="Vieira A."/>
            <person name="Brugerolle De Fraissinette N."/>
            <person name="Rezende De Castro R."/>
            <person name="Schneider M.P."/>
            <person name="Vasconcelos V."/>
            <person name="Leao P.N."/>
        </authorList>
    </citation>
    <scope>NUCLEOTIDE SEQUENCE [LARGE SCALE GENOMIC DNA]</scope>
    <source>
        <strain evidence="3 4">LEGE 07299</strain>
    </source>
</reference>
<feature type="region of interest" description="Disordered" evidence="1">
    <location>
        <begin position="29"/>
        <end position="48"/>
    </location>
</feature>
<evidence type="ECO:0000313" key="3">
    <source>
        <dbReference type="EMBL" id="MBE9107403.1"/>
    </source>
</evidence>
<proteinExistence type="predicted"/>
<dbReference type="EMBL" id="JADEXF010000838">
    <property type="protein sequence ID" value="MBE9107403.1"/>
    <property type="molecule type" value="Genomic_DNA"/>
</dbReference>
<evidence type="ECO:0000313" key="4">
    <source>
        <dbReference type="Proteomes" id="UP000647836"/>
    </source>
</evidence>
<protein>
    <submittedName>
        <fullName evidence="3">Uncharacterized protein</fullName>
    </submittedName>
</protein>
<accession>A0ABR9U458</accession>
<sequence>MSLRSLRFIILNKTLTPNPKKHRLLKASTEIDHSSSENEPKSFSSFSVQEKRTNRNNYSIVQAKIPIFEVLVLLMFITSLISGSWYFYSEMRTFLLSDFVKVFRTLK</sequence>
<organism evidence="3 4">
    <name type="scientific">Nostoc cf. edaphicum LEGE 07299</name>
    <dbReference type="NCBI Taxonomy" id="2777974"/>
    <lineage>
        <taxon>Bacteria</taxon>
        <taxon>Bacillati</taxon>
        <taxon>Cyanobacteriota</taxon>
        <taxon>Cyanophyceae</taxon>
        <taxon>Nostocales</taxon>
        <taxon>Nostocaceae</taxon>
        <taxon>Nostoc</taxon>
    </lineage>
</organism>